<dbReference type="InParanoid" id="A2F997"/>
<evidence type="ECO:0000313" key="2">
    <source>
        <dbReference type="EMBL" id="EAX98520.1"/>
    </source>
</evidence>
<keyword evidence="3" id="KW-1185">Reference proteome</keyword>
<dbReference type="AlphaFoldDB" id="A2F997"/>
<organism evidence="2 3">
    <name type="scientific">Trichomonas vaginalis (strain ATCC PRA-98 / G3)</name>
    <dbReference type="NCBI Taxonomy" id="412133"/>
    <lineage>
        <taxon>Eukaryota</taxon>
        <taxon>Metamonada</taxon>
        <taxon>Parabasalia</taxon>
        <taxon>Trichomonadida</taxon>
        <taxon>Trichomonadidae</taxon>
        <taxon>Trichomonas</taxon>
    </lineage>
</organism>
<dbReference type="VEuPathDB" id="TrichDB:TVAG_270050"/>
<keyword evidence="1" id="KW-0472">Membrane</keyword>
<dbReference type="KEGG" id="tva:4756318"/>
<protein>
    <submittedName>
        <fullName evidence="2">Uncharacterized protein</fullName>
    </submittedName>
</protein>
<sequence>MKYSQSDIMTQIFTATLTQKEVVVLTETIENGTVTDTESTSYILVNTYVNIDVVAQTLVLIELIDTDDTTKSNMSPGQLLVLLCGVCVIAFIVAFLGLFLYRRSRDKSDFEEGSSEYEMEDDIGHVIYSDEERIISDGDINTGAL</sequence>
<proteinExistence type="predicted"/>
<dbReference type="EMBL" id="DS113672">
    <property type="protein sequence ID" value="EAX98520.1"/>
    <property type="molecule type" value="Genomic_DNA"/>
</dbReference>
<evidence type="ECO:0000313" key="3">
    <source>
        <dbReference type="Proteomes" id="UP000001542"/>
    </source>
</evidence>
<feature type="transmembrane region" description="Helical" evidence="1">
    <location>
        <begin position="79"/>
        <end position="101"/>
    </location>
</feature>
<reference evidence="2" key="1">
    <citation type="submission" date="2006-10" db="EMBL/GenBank/DDBJ databases">
        <authorList>
            <person name="Amadeo P."/>
            <person name="Zhao Q."/>
            <person name="Wortman J."/>
            <person name="Fraser-Liggett C."/>
            <person name="Carlton J."/>
        </authorList>
    </citation>
    <scope>NUCLEOTIDE SEQUENCE</scope>
    <source>
        <strain evidence="2">G3</strain>
    </source>
</reference>
<evidence type="ECO:0000256" key="1">
    <source>
        <dbReference type="SAM" id="Phobius"/>
    </source>
</evidence>
<keyword evidence="1" id="KW-1133">Transmembrane helix</keyword>
<name>A2F997_TRIV3</name>
<dbReference type="VEuPathDB" id="TrichDB:TVAGG3_0321890"/>
<reference evidence="2" key="2">
    <citation type="journal article" date="2007" name="Science">
        <title>Draft genome sequence of the sexually transmitted pathogen Trichomonas vaginalis.</title>
        <authorList>
            <person name="Carlton J.M."/>
            <person name="Hirt R.P."/>
            <person name="Silva J.C."/>
            <person name="Delcher A.L."/>
            <person name="Schatz M."/>
            <person name="Zhao Q."/>
            <person name="Wortman J.R."/>
            <person name="Bidwell S.L."/>
            <person name="Alsmark U.C.M."/>
            <person name="Besteiro S."/>
            <person name="Sicheritz-Ponten T."/>
            <person name="Noel C.J."/>
            <person name="Dacks J.B."/>
            <person name="Foster P.G."/>
            <person name="Simillion C."/>
            <person name="Van de Peer Y."/>
            <person name="Miranda-Saavedra D."/>
            <person name="Barton G.J."/>
            <person name="Westrop G.D."/>
            <person name="Mueller S."/>
            <person name="Dessi D."/>
            <person name="Fiori P.L."/>
            <person name="Ren Q."/>
            <person name="Paulsen I."/>
            <person name="Zhang H."/>
            <person name="Bastida-Corcuera F.D."/>
            <person name="Simoes-Barbosa A."/>
            <person name="Brown M.T."/>
            <person name="Hayes R.D."/>
            <person name="Mukherjee M."/>
            <person name="Okumura C.Y."/>
            <person name="Schneider R."/>
            <person name="Smith A.J."/>
            <person name="Vanacova S."/>
            <person name="Villalvazo M."/>
            <person name="Haas B.J."/>
            <person name="Pertea M."/>
            <person name="Feldblyum T.V."/>
            <person name="Utterback T.R."/>
            <person name="Shu C.L."/>
            <person name="Osoegawa K."/>
            <person name="de Jong P.J."/>
            <person name="Hrdy I."/>
            <person name="Horvathova L."/>
            <person name="Zubacova Z."/>
            <person name="Dolezal P."/>
            <person name="Malik S.B."/>
            <person name="Logsdon J.M. Jr."/>
            <person name="Henze K."/>
            <person name="Gupta A."/>
            <person name="Wang C.C."/>
            <person name="Dunne R.L."/>
            <person name="Upcroft J.A."/>
            <person name="Upcroft P."/>
            <person name="White O."/>
            <person name="Salzberg S.L."/>
            <person name="Tang P."/>
            <person name="Chiu C.-H."/>
            <person name="Lee Y.-S."/>
            <person name="Embley T.M."/>
            <person name="Coombs G.H."/>
            <person name="Mottram J.C."/>
            <person name="Tachezy J."/>
            <person name="Fraser-Liggett C.M."/>
            <person name="Johnson P.J."/>
        </authorList>
    </citation>
    <scope>NUCLEOTIDE SEQUENCE [LARGE SCALE GENOMIC DNA]</scope>
    <source>
        <strain evidence="2">G3</strain>
    </source>
</reference>
<accession>A2F997</accession>
<keyword evidence="1" id="KW-0812">Transmembrane</keyword>
<gene>
    <name evidence="2" type="ORF">TVAG_270050</name>
</gene>
<dbReference type="Proteomes" id="UP000001542">
    <property type="component" value="Unassembled WGS sequence"/>
</dbReference>